<evidence type="ECO:0000256" key="1">
    <source>
        <dbReference type="SAM" id="MobiDB-lite"/>
    </source>
</evidence>
<feature type="region of interest" description="Disordered" evidence="1">
    <location>
        <begin position="37"/>
        <end position="94"/>
    </location>
</feature>
<evidence type="ECO:0000313" key="2">
    <source>
        <dbReference type="EMBL" id="KKK60320.1"/>
    </source>
</evidence>
<organism evidence="2">
    <name type="scientific">marine sediment metagenome</name>
    <dbReference type="NCBI Taxonomy" id="412755"/>
    <lineage>
        <taxon>unclassified sequences</taxon>
        <taxon>metagenomes</taxon>
        <taxon>ecological metagenomes</taxon>
    </lineage>
</organism>
<proteinExistence type="predicted"/>
<accession>A0A0F8XH31</accession>
<gene>
    <name evidence="2" type="ORF">LCGC14_3025530</name>
</gene>
<feature type="compositionally biased region" description="Low complexity" evidence="1">
    <location>
        <begin position="52"/>
        <end position="61"/>
    </location>
</feature>
<comment type="caution">
    <text evidence="2">The sequence shown here is derived from an EMBL/GenBank/DDBJ whole genome shotgun (WGS) entry which is preliminary data.</text>
</comment>
<name>A0A0F8XH31_9ZZZZ</name>
<sequence length="94" mass="10359">MRKGYVETNMFSKSYRKMIADLKKFIKQDAREEEQLYDIRTSEGAGRKGSASRPSSVPQSRQPRRNSGTKSGPADNETKKDSDAGTASADDAAI</sequence>
<feature type="compositionally biased region" description="Low complexity" evidence="1">
    <location>
        <begin position="84"/>
        <end position="94"/>
    </location>
</feature>
<protein>
    <submittedName>
        <fullName evidence="2">Uncharacterized protein</fullName>
    </submittedName>
</protein>
<dbReference type="AlphaFoldDB" id="A0A0F8XH31"/>
<reference evidence="2" key="1">
    <citation type="journal article" date="2015" name="Nature">
        <title>Complex archaea that bridge the gap between prokaryotes and eukaryotes.</title>
        <authorList>
            <person name="Spang A."/>
            <person name="Saw J.H."/>
            <person name="Jorgensen S.L."/>
            <person name="Zaremba-Niedzwiedzka K."/>
            <person name="Martijn J."/>
            <person name="Lind A.E."/>
            <person name="van Eijk R."/>
            <person name="Schleper C."/>
            <person name="Guy L."/>
            <person name="Ettema T.J."/>
        </authorList>
    </citation>
    <scope>NUCLEOTIDE SEQUENCE</scope>
</reference>
<dbReference type="EMBL" id="LAZR01063028">
    <property type="protein sequence ID" value="KKK60320.1"/>
    <property type="molecule type" value="Genomic_DNA"/>
</dbReference>